<organism evidence="2 3">
    <name type="scientific">Streptomyces goshikiensis</name>
    <dbReference type="NCBI Taxonomy" id="1942"/>
    <lineage>
        <taxon>Bacteria</taxon>
        <taxon>Bacillati</taxon>
        <taxon>Actinomycetota</taxon>
        <taxon>Actinomycetes</taxon>
        <taxon>Kitasatosporales</taxon>
        <taxon>Streptomycetaceae</taxon>
        <taxon>Streptomyces</taxon>
    </lineage>
</organism>
<evidence type="ECO:0000313" key="3">
    <source>
        <dbReference type="Proteomes" id="UP001432075"/>
    </source>
</evidence>
<gene>
    <name evidence="2" type="ORF">OHU17_34810</name>
</gene>
<proteinExistence type="predicted"/>
<sequence length="209" mass="22866">MAANDAKIEGPLSELLGLVVRKEDSAGDVVDWGRARAVNGHQFPVDYMNFIERLGGGSFEESLNVRPPLVAASDAEHRIRAISPEAQAAPLTHRWTDPDAAAIYRVEDMVIWGETAGADTLCWITGDAAPDAWPVAVYSRNDLAWTVYHCTLTEFILRTLRAEFDVCPLSDASLFGLESPRFLSAREEAEMMNQGSDPKDVGHPKVPSA</sequence>
<accession>A0ABZ1RW68</accession>
<reference evidence="2" key="1">
    <citation type="submission" date="2022-10" db="EMBL/GenBank/DDBJ databases">
        <title>The complete genomes of actinobacterial strains from the NBC collection.</title>
        <authorList>
            <person name="Joergensen T.S."/>
            <person name="Alvarez Arevalo M."/>
            <person name="Sterndorff E.B."/>
            <person name="Faurdal D."/>
            <person name="Vuksanovic O."/>
            <person name="Mourched A.-S."/>
            <person name="Charusanti P."/>
            <person name="Shaw S."/>
            <person name="Blin K."/>
            <person name="Weber T."/>
        </authorList>
    </citation>
    <scope>NUCLEOTIDE SEQUENCE</scope>
    <source>
        <strain evidence="2">NBC_00283</strain>
    </source>
</reference>
<evidence type="ECO:0008006" key="4">
    <source>
        <dbReference type="Google" id="ProtNLM"/>
    </source>
</evidence>
<keyword evidence="3" id="KW-1185">Reference proteome</keyword>
<name>A0ABZ1RW68_9ACTN</name>
<protein>
    <recommendedName>
        <fullName evidence="4">Knr4/Smi1-like domain-containing protein</fullName>
    </recommendedName>
</protein>
<dbReference type="EMBL" id="CP108057">
    <property type="protein sequence ID" value="WUO50601.1"/>
    <property type="molecule type" value="Genomic_DNA"/>
</dbReference>
<dbReference type="SUPFAM" id="SSF160631">
    <property type="entry name" value="SMI1/KNR4-like"/>
    <property type="match status" value="1"/>
</dbReference>
<feature type="region of interest" description="Disordered" evidence="1">
    <location>
        <begin position="189"/>
        <end position="209"/>
    </location>
</feature>
<dbReference type="Proteomes" id="UP001432075">
    <property type="component" value="Chromosome"/>
</dbReference>
<dbReference type="RefSeq" id="WP_328777360.1">
    <property type="nucleotide sequence ID" value="NZ_CP108057.1"/>
</dbReference>
<evidence type="ECO:0000313" key="2">
    <source>
        <dbReference type="EMBL" id="WUO50601.1"/>
    </source>
</evidence>
<evidence type="ECO:0000256" key="1">
    <source>
        <dbReference type="SAM" id="MobiDB-lite"/>
    </source>
</evidence>
<dbReference type="InterPro" id="IPR037883">
    <property type="entry name" value="Knr4/Smi1-like_sf"/>
</dbReference>